<gene>
    <name evidence="1" type="ORF">IE53DRAFT_380031</name>
</gene>
<evidence type="ECO:0000313" key="2">
    <source>
        <dbReference type="Proteomes" id="UP000245626"/>
    </source>
</evidence>
<proteinExistence type="predicted"/>
<protein>
    <submittedName>
        <fullName evidence="1">Uncharacterized protein</fullName>
    </submittedName>
</protein>
<keyword evidence="2" id="KW-1185">Reference proteome</keyword>
<accession>A0ACD0NWI0</accession>
<evidence type="ECO:0000313" key="1">
    <source>
        <dbReference type="EMBL" id="PWN50085.1"/>
    </source>
</evidence>
<sequence>MDFFHTKKLKEIDMQLPLIFQSGGKRLHQKQPSSLLLPEWPQGPHPDLQAGPFSTPSTPTYRALRPGARKPYERLASCSASSEAKSPSPFNHGPLSIHRSASFDCLEAIFPSSESQKITHRDQRFRYLSSDSSSKSVSSSSTRKHIFPTKRPSLSMEHGSLSCMIASSPLEEHLADLCIESDESLDFSHPMPASKTEWVRRREHSHSSHGLTALKTFDDCIAALRDALREVETIDVEATIPNQCLQTASSTNSSSESYRRSRRPRTADAALELVSDKSSSTENQEVYSPIHMARREQVRIESAKLLRQDDLISIKKLKTPIPSPSTSPLALDFPKSDRDEQLLETSRKRDFGLALSPPNSGRDFGFAQVLNIPRCAGLPDSPVGESPRHASRSSPIVIMTPVGSHHESAQSQFFNAARAPSLRLKTTSDDSGSPGEHRFQSPLPYSKQVKHPGPTREPGLSGSKKGRNRKRLDNNASSSSINLVAPDSAKNIPGTEGDGSGKSDSNSTLVDDAFQSSDRSKGDPERETPNLKKYSLAPPVVAPEATIRSCHGSTEESPNGIRRCLQDRETGTESKDCPIRNRSLALTFDAPLRHLLSASKRGIRGSYERRMDRSDTSSALASSDRERNTRSLGPGIAPSPENKPRPSEDIFNIIRHRKNAGRQRMAWEHEMTRSMDAWGDCRTPDIALSSPRMKSRKKPLNRPSTSSGELSLFGRVPNEGSRDMASARGSLSFEAGSWNFVRITNVAHQDGSGTGEETSSRAFSEEGTPAPRPSTSQNELNAPSNRALSLSSTSDDPSQLQTSRPKAHSFREHVRSFKKNAALSFDGFAIRGRKPGGLPEGQSCSILPSMSVQPNFADSKGGSFQGSNTVCSVSSVERECYRGCKDGKEEEEVVVGDVCGKGDLGLRETLRQNGDEGVPTPAPLQVEDTKEDRSNLIDAAPQSSDRSSMNCVESPVRTLAGSRLSARAASQTKSWFKRPSEYLERVRSSRTSSNSVLSGRGDHELDSSPPRNEKLEPGQSGLGVTSTPRGSLRTLWKSSTTITAGSVRRGNKSSSTASSRL</sequence>
<name>A0ACD0NWI0_9BASI</name>
<reference evidence="1 2" key="1">
    <citation type="journal article" date="2018" name="Mol. Biol. Evol.">
        <title>Broad Genomic Sampling Reveals a Smut Pathogenic Ancestry of the Fungal Clade Ustilaginomycotina.</title>
        <authorList>
            <person name="Kijpornyongpan T."/>
            <person name="Mondo S.J."/>
            <person name="Barry K."/>
            <person name="Sandor L."/>
            <person name="Lee J."/>
            <person name="Lipzen A."/>
            <person name="Pangilinan J."/>
            <person name="LaButti K."/>
            <person name="Hainaut M."/>
            <person name="Henrissat B."/>
            <person name="Grigoriev I.V."/>
            <person name="Spatafora J.W."/>
            <person name="Aime M.C."/>
        </authorList>
    </citation>
    <scope>NUCLEOTIDE SEQUENCE [LARGE SCALE GENOMIC DNA]</scope>
    <source>
        <strain evidence="1 2">SA 807</strain>
    </source>
</reference>
<dbReference type="Proteomes" id="UP000245626">
    <property type="component" value="Unassembled WGS sequence"/>
</dbReference>
<organism evidence="1 2">
    <name type="scientific">Violaceomyces palustris</name>
    <dbReference type="NCBI Taxonomy" id="1673888"/>
    <lineage>
        <taxon>Eukaryota</taxon>
        <taxon>Fungi</taxon>
        <taxon>Dikarya</taxon>
        <taxon>Basidiomycota</taxon>
        <taxon>Ustilaginomycotina</taxon>
        <taxon>Ustilaginomycetes</taxon>
        <taxon>Violaceomycetales</taxon>
        <taxon>Violaceomycetaceae</taxon>
        <taxon>Violaceomyces</taxon>
    </lineage>
</organism>
<dbReference type="EMBL" id="KZ819970">
    <property type="protein sequence ID" value="PWN50085.1"/>
    <property type="molecule type" value="Genomic_DNA"/>
</dbReference>